<keyword evidence="3" id="KW-1185">Reference proteome</keyword>
<accession>A0A072UI26</accession>
<dbReference type="AlphaFoldDB" id="A0A072UI26"/>
<evidence type="ECO:0000313" key="1">
    <source>
        <dbReference type="EMBL" id="KEH29111.1"/>
    </source>
</evidence>
<dbReference type="Proteomes" id="UP000002051">
    <property type="component" value="Chromosome 4"/>
</dbReference>
<dbReference type="EMBL" id="CM001220">
    <property type="protein sequence ID" value="KEH29111.1"/>
    <property type="molecule type" value="Genomic_DNA"/>
</dbReference>
<sequence length="147" mass="17047">MCRNTREVDYLARLNSTFEKQHVSFNQLLDFNLQRETVLDVMAGSSLMEGTGEVGLIPYWKLVRHRRRRSGLDKVLLEQDGKELRICHWDWVKLHPWSLLLMLAFGPFALEMQLIFAKLPVEPPGYSVSLTRPGVLLPLHECSWISN</sequence>
<keyword evidence="1" id="KW-0472">Membrane</keyword>
<organism evidence="1 3">
    <name type="scientific">Medicago truncatula</name>
    <name type="common">Barrel medic</name>
    <name type="synonym">Medicago tribuloides</name>
    <dbReference type="NCBI Taxonomy" id="3880"/>
    <lineage>
        <taxon>Eukaryota</taxon>
        <taxon>Viridiplantae</taxon>
        <taxon>Streptophyta</taxon>
        <taxon>Embryophyta</taxon>
        <taxon>Tracheophyta</taxon>
        <taxon>Spermatophyta</taxon>
        <taxon>Magnoliopsida</taxon>
        <taxon>eudicotyledons</taxon>
        <taxon>Gunneridae</taxon>
        <taxon>Pentapetalae</taxon>
        <taxon>rosids</taxon>
        <taxon>fabids</taxon>
        <taxon>Fabales</taxon>
        <taxon>Fabaceae</taxon>
        <taxon>Papilionoideae</taxon>
        <taxon>50 kb inversion clade</taxon>
        <taxon>NPAAA clade</taxon>
        <taxon>Hologalegina</taxon>
        <taxon>IRL clade</taxon>
        <taxon>Trifolieae</taxon>
        <taxon>Medicago</taxon>
    </lineage>
</organism>
<evidence type="ECO:0000313" key="3">
    <source>
        <dbReference type="Proteomes" id="UP000002051"/>
    </source>
</evidence>
<reference evidence="1 3" key="2">
    <citation type="journal article" date="2014" name="BMC Genomics">
        <title>An improved genome release (version Mt4.0) for the model legume Medicago truncatula.</title>
        <authorList>
            <person name="Tang H."/>
            <person name="Krishnakumar V."/>
            <person name="Bidwell S."/>
            <person name="Rosen B."/>
            <person name="Chan A."/>
            <person name="Zhou S."/>
            <person name="Gentzbittel L."/>
            <person name="Childs K.L."/>
            <person name="Yandell M."/>
            <person name="Gundlach H."/>
            <person name="Mayer K.F."/>
            <person name="Schwartz D.C."/>
            <person name="Town C.D."/>
        </authorList>
    </citation>
    <scope>GENOME REANNOTATION</scope>
    <source>
        <strain evidence="1">A17</strain>
        <strain evidence="2 3">cv. Jemalong A17</strain>
    </source>
</reference>
<proteinExistence type="predicted"/>
<name>A0A072UI26_MEDTR</name>
<reference evidence="1 3" key="1">
    <citation type="journal article" date="2011" name="Nature">
        <title>The Medicago genome provides insight into the evolution of rhizobial symbioses.</title>
        <authorList>
            <person name="Young N.D."/>
            <person name="Debelle F."/>
            <person name="Oldroyd G.E."/>
            <person name="Geurts R."/>
            <person name="Cannon S.B."/>
            <person name="Udvardi M.K."/>
            <person name="Benedito V.A."/>
            <person name="Mayer K.F."/>
            <person name="Gouzy J."/>
            <person name="Schoof H."/>
            <person name="Van de Peer Y."/>
            <person name="Proost S."/>
            <person name="Cook D.R."/>
            <person name="Meyers B.C."/>
            <person name="Spannagl M."/>
            <person name="Cheung F."/>
            <person name="De Mita S."/>
            <person name="Krishnakumar V."/>
            <person name="Gundlach H."/>
            <person name="Zhou S."/>
            <person name="Mudge J."/>
            <person name="Bharti A.K."/>
            <person name="Murray J.D."/>
            <person name="Naoumkina M.A."/>
            <person name="Rosen B."/>
            <person name="Silverstein K.A."/>
            <person name="Tang H."/>
            <person name="Rombauts S."/>
            <person name="Zhao P.X."/>
            <person name="Zhou P."/>
            <person name="Barbe V."/>
            <person name="Bardou P."/>
            <person name="Bechner M."/>
            <person name="Bellec A."/>
            <person name="Berger A."/>
            <person name="Berges H."/>
            <person name="Bidwell S."/>
            <person name="Bisseling T."/>
            <person name="Choisne N."/>
            <person name="Couloux A."/>
            <person name="Denny R."/>
            <person name="Deshpande S."/>
            <person name="Dai X."/>
            <person name="Doyle J.J."/>
            <person name="Dudez A.M."/>
            <person name="Farmer A.D."/>
            <person name="Fouteau S."/>
            <person name="Franken C."/>
            <person name="Gibelin C."/>
            <person name="Gish J."/>
            <person name="Goldstein S."/>
            <person name="Gonzalez A.J."/>
            <person name="Green P.J."/>
            <person name="Hallab A."/>
            <person name="Hartog M."/>
            <person name="Hua A."/>
            <person name="Humphray S.J."/>
            <person name="Jeong D.H."/>
            <person name="Jing Y."/>
            <person name="Jocker A."/>
            <person name="Kenton S.M."/>
            <person name="Kim D.J."/>
            <person name="Klee K."/>
            <person name="Lai H."/>
            <person name="Lang C."/>
            <person name="Lin S."/>
            <person name="Macmil S.L."/>
            <person name="Magdelenat G."/>
            <person name="Matthews L."/>
            <person name="McCorrison J."/>
            <person name="Monaghan E.L."/>
            <person name="Mun J.H."/>
            <person name="Najar F.Z."/>
            <person name="Nicholson C."/>
            <person name="Noirot C."/>
            <person name="O'Bleness M."/>
            <person name="Paule C.R."/>
            <person name="Poulain J."/>
            <person name="Prion F."/>
            <person name="Qin B."/>
            <person name="Qu C."/>
            <person name="Retzel E.F."/>
            <person name="Riddle C."/>
            <person name="Sallet E."/>
            <person name="Samain S."/>
            <person name="Samson N."/>
            <person name="Sanders I."/>
            <person name="Saurat O."/>
            <person name="Scarpelli C."/>
            <person name="Schiex T."/>
            <person name="Segurens B."/>
            <person name="Severin A.J."/>
            <person name="Sherrier D.J."/>
            <person name="Shi R."/>
            <person name="Sims S."/>
            <person name="Singer S.R."/>
            <person name="Sinharoy S."/>
            <person name="Sterck L."/>
            <person name="Viollet A."/>
            <person name="Wang B.B."/>
            <person name="Wang K."/>
            <person name="Wang M."/>
            <person name="Wang X."/>
            <person name="Warfsmann J."/>
            <person name="Weissenbach J."/>
            <person name="White D.D."/>
            <person name="White J.D."/>
            <person name="Wiley G.B."/>
            <person name="Wincker P."/>
            <person name="Xing Y."/>
            <person name="Yang L."/>
            <person name="Yao Z."/>
            <person name="Ying F."/>
            <person name="Zhai J."/>
            <person name="Zhou L."/>
            <person name="Zuber A."/>
            <person name="Denarie J."/>
            <person name="Dixon R.A."/>
            <person name="May G.D."/>
            <person name="Schwartz D.C."/>
            <person name="Rogers J."/>
            <person name="Quetier F."/>
            <person name="Town C.D."/>
            <person name="Roe B.A."/>
        </authorList>
    </citation>
    <scope>NUCLEOTIDE SEQUENCE [LARGE SCALE GENOMIC DNA]</scope>
    <source>
        <strain evidence="1">A17</strain>
        <strain evidence="2 3">cv. Jemalong A17</strain>
    </source>
</reference>
<keyword evidence="1" id="KW-0812">Transmembrane</keyword>
<protein>
    <submittedName>
        <fullName evidence="1">Transmembrane protein, putative</fullName>
    </submittedName>
</protein>
<reference evidence="2" key="3">
    <citation type="submission" date="2015-04" db="UniProtKB">
        <authorList>
            <consortium name="EnsemblPlants"/>
        </authorList>
    </citation>
    <scope>IDENTIFICATION</scope>
    <source>
        <strain evidence="2">cv. Jemalong A17</strain>
    </source>
</reference>
<dbReference type="HOGENOM" id="CLU_1770811_0_0_1"/>
<evidence type="ECO:0000313" key="2">
    <source>
        <dbReference type="EnsemblPlants" id="KEH29111"/>
    </source>
</evidence>
<dbReference type="EnsemblPlants" id="KEH29111">
    <property type="protein sequence ID" value="KEH29111"/>
    <property type="gene ID" value="MTR_4g025520"/>
</dbReference>
<gene>
    <name evidence="1" type="ordered locus">MTR_4g025520</name>
</gene>